<feature type="domain" description="N-acetyltransferase" evidence="1">
    <location>
        <begin position="29"/>
        <end position="176"/>
    </location>
</feature>
<accession>A0A3M4VYH5</accession>
<dbReference type="SUPFAM" id="SSF55729">
    <property type="entry name" value="Acyl-CoA N-acyltransferases (Nat)"/>
    <property type="match status" value="1"/>
</dbReference>
<evidence type="ECO:0000313" key="3">
    <source>
        <dbReference type="Proteomes" id="UP000278332"/>
    </source>
</evidence>
<proteinExistence type="predicted"/>
<sequence>MMSIVTLLEATPPEAIKSQILQMVVDYVTDISMVAIAPSNPLYSLYQYGIGYEVHLYLDGMDGSKGIEVELIGALDEQDPSIVAGFVLYLPVKDDPQACAVAYMAVRESHRRRGTARAMLQKMLDRYPHAELCCVAGKVPCFESLGFQVIGARGPQVIMNTRDHGTDGLLAVLDVAPIYRSVEVRQIHAYLLKQHGKRAMVDAEKKRDRHLDEMTRHATALVVERLGEGALRSGGRGPILVGGSQA</sequence>
<dbReference type="GO" id="GO:0016747">
    <property type="term" value="F:acyltransferase activity, transferring groups other than amino-acyl groups"/>
    <property type="evidence" value="ECO:0007669"/>
    <property type="project" value="InterPro"/>
</dbReference>
<dbReference type="PROSITE" id="PS51186">
    <property type="entry name" value="GNAT"/>
    <property type="match status" value="1"/>
</dbReference>
<gene>
    <name evidence="2" type="ORF">ALP84_04189</name>
</gene>
<dbReference type="EMBL" id="RBRY01000094">
    <property type="protein sequence ID" value="RMR56419.1"/>
    <property type="molecule type" value="Genomic_DNA"/>
</dbReference>
<organism evidence="2 3">
    <name type="scientific">Pseudomonas cichorii</name>
    <dbReference type="NCBI Taxonomy" id="36746"/>
    <lineage>
        <taxon>Bacteria</taxon>
        <taxon>Pseudomonadati</taxon>
        <taxon>Pseudomonadota</taxon>
        <taxon>Gammaproteobacteria</taxon>
        <taxon>Pseudomonadales</taxon>
        <taxon>Pseudomonadaceae</taxon>
        <taxon>Pseudomonas</taxon>
    </lineage>
</organism>
<evidence type="ECO:0000259" key="1">
    <source>
        <dbReference type="PROSITE" id="PS51186"/>
    </source>
</evidence>
<reference evidence="2 3" key="1">
    <citation type="submission" date="2018-08" db="EMBL/GenBank/DDBJ databases">
        <title>Recombination of ecologically and evolutionarily significant loci maintains genetic cohesion in the Pseudomonas syringae species complex.</title>
        <authorList>
            <person name="Dillon M."/>
            <person name="Thakur S."/>
            <person name="Almeida R.N.D."/>
            <person name="Weir B.S."/>
            <person name="Guttman D.S."/>
        </authorList>
    </citation>
    <scope>NUCLEOTIDE SEQUENCE [LARGE SCALE GENOMIC DNA]</scope>
    <source>
        <strain evidence="2 3">ICMP 6917</strain>
    </source>
</reference>
<keyword evidence="2" id="KW-0808">Transferase</keyword>
<dbReference type="Proteomes" id="UP000278332">
    <property type="component" value="Unassembled WGS sequence"/>
</dbReference>
<protein>
    <submittedName>
        <fullName evidence="2">Acetyltransferase</fullName>
    </submittedName>
</protein>
<dbReference type="InterPro" id="IPR016181">
    <property type="entry name" value="Acyl_CoA_acyltransferase"/>
</dbReference>
<dbReference type="CDD" id="cd04301">
    <property type="entry name" value="NAT_SF"/>
    <property type="match status" value="1"/>
</dbReference>
<evidence type="ECO:0000313" key="2">
    <source>
        <dbReference type="EMBL" id="RMR56419.1"/>
    </source>
</evidence>
<dbReference type="AlphaFoldDB" id="A0A3M4VYH5"/>
<name>A0A3M4VYH5_PSECI</name>
<dbReference type="InterPro" id="IPR000182">
    <property type="entry name" value="GNAT_dom"/>
</dbReference>
<dbReference type="Gene3D" id="3.40.630.30">
    <property type="match status" value="1"/>
</dbReference>
<comment type="caution">
    <text evidence="2">The sequence shown here is derived from an EMBL/GenBank/DDBJ whole genome shotgun (WGS) entry which is preliminary data.</text>
</comment>
<dbReference type="Pfam" id="PF00583">
    <property type="entry name" value="Acetyltransf_1"/>
    <property type="match status" value="1"/>
</dbReference>